<accession>A0A9D2J8D1</accession>
<dbReference type="EMBL" id="DXBR01000051">
    <property type="protein sequence ID" value="HIZ39384.1"/>
    <property type="molecule type" value="Genomic_DNA"/>
</dbReference>
<gene>
    <name evidence="1" type="ORF">H9968_05570</name>
</gene>
<evidence type="ECO:0000313" key="2">
    <source>
        <dbReference type="Proteomes" id="UP000824049"/>
    </source>
</evidence>
<proteinExistence type="predicted"/>
<protein>
    <submittedName>
        <fullName evidence="1">Uncharacterized protein</fullName>
    </submittedName>
</protein>
<name>A0A9D2J8D1_9FIRM</name>
<organism evidence="1 2">
    <name type="scientific">Candidatus Anaerobutyricum stercoris</name>
    <dbReference type="NCBI Taxonomy" id="2838457"/>
    <lineage>
        <taxon>Bacteria</taxon>
        <taxon>Bacillati</taxon>
        <taxon>Bacillota</taxon>
        <taxon>Clostridia</taxon>
        <taxon>Lachnospirales</taxon>
        <taxon>Lachnospiraceae</taxon>
        <taxon>Anaerobutyricum</taxon>
    </lineage>
</organism>
<dbReference type="Proteomes" id="UP000824049">
    <property type="component" value="Unassembled WGS sequence"/>
</dbReference>
<reference evidence="1" key="1">
    <citation type="journal article" date="2021" name="PeerJ">
        <title>Extensive microbial diversity within the chicken gut microbiome revealed by metagenomics and culture.</title>
        <authorList>
            <person name="Gilroy R."/>
            <person name="Ravi A."/>
            <person name="Getino M."/>
            <person name="Pursley I."/>
            <person name="Horton D.L."/>
            <person name="Alikhan N.F."/>
            <person name="Baker D."/>
            <person name="Gharbi K."/>
            <person name="Hall N."/>
            <person name="Watson M."/>
            <person name="Adriaenssens E.M."/>
            <person name="Foster-Nyarko E."/>
            <person name="Jarju S."/>
            <person name="Secka A."/>
            <person name="Antonio M."/>
            <person name="Oren A."/>
            <person name="Chaudhuri R.R."/>
            <person name="La Ragione R."/>
            <person name="Hildebrand F."/>
            <person name="Pallen M.J."/>
        </authorList>
    </citation>
    <scope>NUCLEOTIDE SEQUENCE</scope>
    <source>
        <strain evidence="1">CHK179-28034</strain>
    </source>
</reference>
<comment type="caution">
    <text evidence="1">The sequence shown here is derived from an EMBL/GenBank/DDBJ whole genome shotgun (WGS) entry which is preliminary data.</text>
</comment>
<evidence type="ECO:0000313" key="1">
    <source>
        <dbReference type="EMBL" id="HIZ39384.1"/>
    </source>
</evidence>
<reference evidence="1" key="2">
    <citation type="submission" date="2021-04" db="EMBL/GenBank/DDBJ databases">
        <authorList>
            <person name="Gilroy R."/>
        </authorList>
    </citation>
    <scope>NUCLEOTIDE SEQUENCE</scope>
    <source>
        <strain evidence="1">CHK179-28034</strain>
    </source>
</reference>
<dbReference type="AlphaFoldDB" id="A0A9D2J8D1"/>
<sequence length="251" mass="28674">MGKTEKLKELFRAFCGGSTPAPVKTEPELPLKEMVRKLESFDEEDWGLYAFNREPLSGKFSAGQKRQYIRKANDCGKEWAERIAEEYHTRRPGEIAAKMGIRVETPAVPVGGELVLFAQFVQPDEITIFTDCLDKASSMEKESGCQLLNRERLFEILLAHELFHAVEERHEQEIYTRTEKVELWRKPFSNKSSIACLSEIAAMAFAAQLLGLTVSPYMLDVLLVRAYDRNMAAGLFEEICRLTEEKMRGQQ</sequence>